<evidence type="ECO:0000313" key="2">
    <source>
        <dbReference type="Proteomes" id="UP000070457"/>
    </source>
</evidence>
<comment type="caution">
    <text evidence="1">The sequence shown here is derived from an EMBL/GenBank/DDBJ whole genome shotgun (WGS) entry which is preliminary data.</text>
</comment>
<gene>
    <name evidence="1" type="ORF">TR69_WS6001000649</name>
</gene>
<sequence>MELNSHTRKNRVLLTIFALLALCFVVLVSPVDIRAAVASTLNFQGKIVNRPDGTNLITGTPSCVAAGADTCDLRVSIYSDPVGGTLLWREPHENIELGDYEGVFSLSLNSVCGNWESPGGSCSGSGLSWGDDSSVYVEIEFDDDGNGDFSSAETFSRKQLTTVPFAYEAERLGGIASSGFVQLSPASIQATGNVTTPLIYLNEDGANTPNLIQMQVASSDVFTVSNTGDITTIGDLNVNGGGISSSAVLTFNDSLTGDIAFSDGSNTSLPAGTNSILHALNAASGGGGGLWTINANVTYLTSSGSDLSLSSTLVSAFSVDESENLARIGDGSSGNAKLDFYSSSGDTGRFEYIGDLLQWSGGSQRIVDNISLNFGTNDDIQIYYDETTDDRLELSDGTNVLLALTDVGTTGNLTVSGTMNVGGSILSLGAGSNDRLATSAAGGAATNPLYWGNQTVCLANGSGCNSDYGLWESLTFNSGSNTGTFENDFDVIIGTYSGDNTPLTNTSFVLDSATADDMYILDLLGVGDSLYVENNIVAGSGLTIADSGISDSNSSLTLSSSGGTVVVSDTLDVTGGSINVTGGGILIQNSTAQDLIIDNSTTGATADSGAMILRGNYFNVSNTEIDMRVLLDIISDTDYRLSFLNDGSGAEVASIDQSGNLQVDGNINIGTDTADVLGVGPASAANGDLYWGEDLICDVSESNCGIAFGGSSLFTDGGTISYLTQTSDDLAIGASNTLVAPFSVDVSANVVRIGDGENDANTPMLAFYASDATNDGSIQFLDTDTFEFAGGDVYISGGDFLLGATAETIAGGGFTLSGDDAFINGDLGVEGNIYSDGDIDIQTDVDTTGAGDIAINFGGTNTEVLAWRASLDSFEITDDLQPSVDDTYDLGANARRWRDLYLGPATLHIGTSTSDEGTISYNTTTNDLTIESDGDLVLQNSGGLVGIGGVTAPTAILDIAASTASNAHINFTPGTNPTTPNSGDIWFNGTNLNFYDGSSTVDLLAGAASLLTDGGTFTYLTETTDDFVLGSNLTTGPFFFDVSAGRLRLNTTGASAGIEIGNDTLLYDGGTNLLITPDALTVQGQLTASATGVSGGIVIGNDTNLYDNGTNVLQTDDTFTVGGALNVTGGAGTFTGGNVVVQGTAPFDIIIDNSTTGATADSGALVLRGNYFNVSNTEIDMSVLLDIVSDTDYRISFYNDGETTEVGSIDESGNLQIDGDLNLGTDTADVLSVGTVGAGANGDLYWGDDLLCDVSEANCGISFGGGSLFTDSGSITYLSQAADDFAVGGSTLASSFSVDVDTNTVRIGTGATANGVLNMFASDGDTGAITFTTDDRWEFSGGNVLLADDQSMFFGTNADAFFRYDETTDDRLEFGFGANQFGYINDVAAMTYGDFLFSGTTTLGTALAANETALYINPASGYTGTLLDIDINGADIFSISATGIRADVPATFASVGDVQIANDLVFTNSTASSITSDSPFYITAGDLASDEDLVLSANNAGYVVVDDRLEVADLIHLGNGSANNYLSTSAQANPATTDLYWGDKLVCDASETNCGFSSFLTDAGSATYLTSVTDDFAVGGTGLGGSFSVDVSDNLVRVGTGATANGKIDLYASNGNTGRLEFTTADILELNNSGFVFNQSGDSVDFVIEGDTDASLFYADGSADRIGIGVATPDAWLDIKAPTAGSAQINLTPSASVDPSAPVNGDLWYNGTNLYFYNGSTSIDLLAANTSVTLQPGSAQTASGANTIIAINETNAGNPNLIDIEVAGNTRFRVDNTGQGYFGGDTPSDSYTHITQGGVTGYSSGIQTWVISSAGSGQFFAGLGLAGGATIDLDSSVWGGTGGEFEIYSDQTDVFIDSTGNISLDATGGVMLNSGQDTTAAGDITLSFGGTNTETFRWDSTNDGFALSDDITVSGNVVITGASAGIVYANVATGSAPTCDSSTVGTTIYNRDAAEDGTIYLCRQNSGGTYEWRDMTNGSGTPDIAEYVKTADTSISAGDIVSVSTVEHSDENLYNRFLVEKSDSSSRDRVLGVISTNPGLTLNPSTPDNELDYRYFKPLALAGRVPVKIASTSQPIAKGDALSVSDVPGRAQKATGRGMVIGTALESWEPSSGQATVLLMINNTWYEPDAGPMLWLSDLTARA</sequence>
<name>A0A136LY98_9BACT</name>
<dbReference type="Gene3D" id="2.40.300.10">
    <property type="entry name" value="Head decoration protein D"/>
    <property type="match status" value="1"/>
</dbReference>
<organism evidence="1 2">
    <name type="scientific">candidate division WS6 bacterium OLB20</name>
    <dbReference type="NCBI Taxonomy" id="1617426"/>
    <lineage>
        <taxon>Bacteria</taxon>
        <taxon>Candidatus Dojkabacteria</taxon>
    </lineage>
</organism>
<dbReference type="EMBL" id="JYNZ01000003">
    <property type="protein sequence ID" value="KXK26642.1"/>
    <property type="molecule type" value="Genomic_DNA"/>
</dbReference>
<evidence type="ECO:0000313" key="1">
    <source>
        <dbReference type="EMBL" id="KXK26642.1"/>
    </source>
</evidence>
<dbReference type="Proteomes" id="UP000070457">
    <property type="component" value="Unassembled WGS sequence"/>
</dbReference>
<dbReference type="STRING" id="1617426.TR69_WS6001000649"/>
<protein>
    <submittedName>
        <fullName evidence="1">Uncharacterized protein</fullName>
    </submittedName>
</protein>
<reference evidence="1 2" key="1">
    <citation type="submission" date="2015-02" db="EMBL/GenBank/DDBJ databases">
        <title>Improved understanding of the partial-nitritation anammox process through 23 genomes representing the majority of the microbial community.</title>
        <authorList>
            <person name="Speth D.R."/>
            <person name="In T Zandt M."/>
            <person name="Guerrero Cruz S."/>
            <person name="Jetten M.S."/>
            <person name="Dutilh B.E."/>
        </authorList>
    </citation>
    <scope>NUCLEOTIDE SEQUENCE [LARGE SCALE GENOMIC DNA]</scope>
    <source>
        <strain evidence="1">OLB20</strain>
    </source>
</reference>
<proteinExistence type="predicted"/>
<accession>A0A136LY98</accession>